<sequence>METIFGWCIQGRCSLSDLNSAKSVCYNLLVEETLSRTLESFWNIESLGVKSPDERLVDEVALRLFENSILQNNDRYEELGLECDAHKDVLSFNAQNIIEYIQENEQTKRCVLKAVSRIFDPLGFLVPFVIQAKVLFQDLWLTCIDWDNPLAVASQSKWIEWHEQLKELPKVQKPQRYFCTDVDTSHEWELHCFNDSLQSAYGSVVYLKFSHVDETKTAFIISKSRVAPLKNCLCQDLNSWLHY</sequence>
<gene>
    <name evidence="1" type="ORF">AVEN_245049_1</name>
</gene>
<evidence type="ECO:0000313" key="1">
    <source>
        <dbReference type="EMBL" id="GBM24799.1"/>
    </source>
</evidence>
<protein>
    <submittedName>
        <fullName evidence="1">Uncharacterized protein</fullName>
    </submittedName>
</protein>
<dbReference type="Proteomes" id="UP000499080">
    <property type="component" value="Unassembled WGS sequence"/>
</dbReference>
<dbReference type="PANTHER" id="PTHR47331">
    <property type="entry name" value="PHD-TYPE DOMAIN-CONTAINING PROTEIN"/>
    <property type="match status" value="1"/>
</dbReference>
<dbReference type="EMBL" id="BGPR01000527">
    <property type="protein sequence ID" value="GBM24799.1"/>
    <property type="molecule type" value="Genomic_DNA"/>
</dbReference>
<name>A0A4Y2E925_ARAVE</name>
<proteinExistence type="predicted"/>
<dbReference type="InterPro" id="IPR008042">
    <property type="entry name" value="Retrotrans_Pao"/>
</dbReference>
<dbReference type="Pfam" id="PF05380">
    <property type="entry name" value="Peptidase_A17"/>
    <property type="match status" value="1"/>
</dbReference>
<evidence type="ECO:0000313" key="2">
    <source>
        <dbReference type="Proteomes" id="UP000499080"/>
    </source>
</evidence>
<reference evidence="1 2" key="1">
    <citation type="journal article" date="2019" name="Sci. Rep.">
        <title>Orb-weaving spider Araneus ventricosus genome elucidates the spidroin gene catalogue.</title>
        <authorList>
            <person name="Kono N."/>
            <person name="Nakamura H."/>
            <person name="Ohtoshi R."/>
            <person name="Moran D.A.P."/>
            <person name="Shinohara A."/>
            <person name="Yoshida Y."/>
            <person name="Fujiwara M."/>
            <person name="Mori M."/>
            <person name="Tomita M."/>
            <person name="Arakawa K."/>
        </authorList>
    </citation>
    <scope>NUCLEOTIDE SEQUENCE [LARGE SCALE GENOMIC DNA]</scope>
</reference>
<dbReference type="PANTHER" id="PTHR47331:SF5">
    <property type="entry name" value="RIBONUCLEASE H"/>
    <property type="match status" value="1"/>
</dbReference>
<keyword evidence="2" id="KW-1185">Reference proteome</keyword>
<comment type="caution">
    <text evidence="1">The sequence shown here is derived from an EMBL/GenBank/DDBJ whole genome shotgun (WGS) entry which is preliminary data.</text>
</comment>
<organism evidence="1 2">
    <name type="scientific">Araneus ventricosus</name>
    <name type="common">Orbweaver spider</name>
    <name type="synonym">Epeira ventricosa</name>
    <dbReference type="NCBI Taxonomy" id="182803"/>
    <lineage>
        <taxon>Eukaryota</taxon>
        <taxon>Metazoa</taxon>
        <taxon>Ecdysozoa</taxon>
        <taxon>Arthropoda</taxon>
        <taxon>Chelicerata</taxon>
        <taxon>Arachnida</taxon>
        <taxon>Araneae</taxon>
        <taxon>Araneomorphae</taxon>
        <taxon>Entelegynae</taxon>
        <taxon>Araneoidea</taxon>
        <taxon>Araneidae</taxon>
        <taxon>Araneus</taxon>
    </lineage>
</organism>
<accession>A0A4Y2E925</accession>
<dbReference type="AlphaFoldDB" id="A0A4Y2E925"/>
<dbReference type="OrthoDB" id="5919196at2759"/>